<keyword evidence="11" id="KW-1185">Reference proteome</keyword>
<proteinExistence type="predicted"/>
<dbReference type="InterPro" id="IPR026392">
    <property type="entry name" value="Exo/Archaeosortase_dom"/>
</dbReference>
<evidence type="ECO:0000313" key="11">
    <source>
        <dbReference type="Proteomes" id="UP000318681"/>
    </source>
</evidence>
<accession>A0A558R9U1</accession>
<comment type="subcellular location">
    <subcellularLocation>
        <location evidence="1">Cell membrane</location>
        <topology evidence="1">Multi-pass membrane protein</topology>
    </subcellularLocation>
</comment>
<keyword evidence="3" id="KW-0645">Protease</keyword>
<dbReference type="Proteomes" id="UP000318681">
    <property type="component" value="Unassembled WGS sequence"/>
</dbReference>
<dbReference type="GO" id="GO:0006508">
    <property type="term" value="P:proteolysis"/>
    <property type="evidence" value="ECO:0007669"/>
    <property type="project" value="UniProtKB-KW"/>
</dbReference>
<feature type="transmembrane region" description="Helical" evidence="8">
    <location>
        <begin position="43"/>
        <end position="63"/>
    </location>
</feature>
<feature type="domain" description="Methanolan biosynthesis EpsI" evidence="9">
    <location>
        <begin position="308"/>
        <end position="496"/>
    </location>
</feature>
<keyword evidence="6 8" id="KW-1133">Transmembrane helix</keyword>
<dbReference type="InterPro" id="IPR014263">
    <property type="entry name" value="Methanolan_biosynth_EpsI"/>
</dbReference>
<evidence type="ECO:0000259" key="9">
    <source>
        <dbReference type="Pfam" id="PF11984"/>
    </source>
</evidence>
<dbReference type="GO" id="GO:0005886">
    <property type="term" value="C:plasma membrane"/>
    <property type="evidence" value="ECO:0007669"/>
    <property type="project" value="UniProtKB-SubCell"/>
</dbReference>
<dbReference type="NCBIfam" id="TIGR02602">
    <property type="entry name" value="8TM_EpsH"/>
    <property type="match status" value="1"/>
</dbReference>
<evidence type="ECO:0000256" key="5">
    <source>
        <dbReference type="ARBA" id="ARBA00022801"/>
    </source>
</evidence>
<evidence type="ECO:0000256" key="1">
    <source>
        <dbReference type="ARBA" id="ARBA00004651"/>
    </source>
</evidence>
<feature type="transmembrane region" description="Helical" evidence="8">
    <location>
        <begin position="157"/>
        <end position="176"/>
    </location>
</feature>
<evidence type="ECO:0000313" key="10">
    <source>
        <dbReference type="EMBL" id="TVV76160.1"/>
    </source>
</evidence>
<feature type="transmembrane region" description="Helical" evidence="8">
    <location>
        <begin position="303"/>
        <end position="323"/>
    </location>
</feature>
<dbReference type="AlphaFoldDB" id="A0A558R9U1"/>
<sequence length="508" mass="53636">MGARVARVQATPWRLALGWLGGVTAAVVALFHRDALAMADIWWNSSTYGHCLFILPIVGWLVWQRAPELARLVPQAWWPGLVIVAAGAGGWLLGQAAGVGFARHLGLVLMLQGAVVACLGPAVARGLLFPLAYLLLLVPVGDMLVPPLQTITAKMCMVLLGVVGVPARIEGVFITIPNGYYEVAEACSGVKFLVAMIAYGALVANVCFRSRAKRAGFMAVAIAVPVLANGLRAFGTIYVGHLTDGTVAGEFDHVVYGWVFFAAVMVAVMAVSWRFFDRGPNDRWLDAAALQPVRPVADRPGRIAGLAGAVLLLAMAPLAWGSAIAAGGGAQLPAHIAPPDVPGWTRAAEVSHYPWRPRFDGADHRVIGHYRDAAGRAVDLAIVVYGHQAEGREIVGYGQGAVDPTSDWAWTDDTRAPPQGRAFRISAPGPVVREVVTFYRVGRTTTGSDTRVKLETLRARLLGGPQRAVAILVSAEQPGAAGSARPAIDAFLTALGDPGALADRMAGL</sequence>
<evidence type="ECO:0000256" key="7">
    <source>
        <dbReference type="ARBA" id="ARBA00023136"/>
    </source>
</evidence>
<organism evidence="10 11">
    <name type="scientific">Alterirhizorhabdus solaris</name>
    <dbReference type="NCBI Taxonomy" id="2529389"/>
    <lineage>
        <taxon>Bacteria</taxon>
        <taxon>Pseudomonadati</taxon>
        <taxon>Pseudomonadota</taxon>
        <taxon>Alphaproteobacteria</taxon>
        <taxon>Sphingomonadales</taxon>
        <taxon>Rhizorhabdaceae</taxon>
        <taxon>Alterirhizorhabdus</taxon>
    </lineage>
</organism>
<dbReference type="EMBL" id="VNIM01000013">
    <property type="protein sequence ID" value="TVV76160.1"/>
    <property type="molecule type" value="Genomic_DNA"/>
</dbReference>
<reference evidence="10 11" key="1">
    <citation type="submission" date="2019-07" db="EMBL/GenBank/DDBJ databases">
        <title>Sphingomonas solaris sp. nov., isolated from a solar panel from Boston, Massachusetts.</title>
        <authorList>
            <person name="Tanner K."/>
            <person name="Pascual J."/>
            <person name="Mancuso C."/>
            <person name="Pereto J."/>
            <person name="Khalil A."/>
            <person name="Vilanova C."/>
        </authorList>
    </citation>
    <scope>NUCLEOTIDE SEQUENCE [LARGE SCALE GENOMIC DNA]</scope>
    <source>
        <strain evidence="10 11">R4DWN</strain>
    </source>
</reference>
<gene>
    <name evidence="10" type="primary">xrtA</name>
    <name evidence="10" type="ORF">FOY91_05125</name>
</gene>
<dbReference type="Pfam" id="PF09721">
    <property type="entry name" value="Exosortase_EpsH"/>
    <property type="match status" value="1"/>
</dbReference>
<feature type="transmembrane region" description="Helical" evidence="8">
    <location>
        <begin position="12"/>
        <end position="31"/>
    </location>
</feature>
<dbReference type="InterPro" id="IPR017540">
    <property type="entry name" value="Exosortase-1"/>
</dbReference>
<feature type="transmembrane region" description="Helical" evidence="8">
    <location>
        <begin position="255"/>
        <end position="276"/>
    </location>
</feature>
<keyword evidence="5 10" id="KW-0378">Hydrolase</keyword>
<dbReference type="InterPro" id="IPR019127">
    <property type="entry name" value="Exosortase"/>
</dbReference>
<feature type="transmembrane region" description="Helical" evidence="8">
    <location>
        <begin position="215"/>
        <end position="235"/>
    </location>
</feature>
<dbReference type="NCBIfam" id="TIGR04178">
    <property type="entry name" value="exo_archaeo"/>
    <property type="match status" value="1"/>
</dbReference>
<dbReference type="OrthoDB" id="9797363at2"/>
<evidence type="ECO:0000256" key="8">
    <source>
        <dbReference type="SAM" id="Phobius"/>
    </source>
</evidence>
<feature type="transmembrane region" description="Helical" evidence="8">
    <location>
        <begin position="188"/>
        <end position="208"/>
    </location>
</feature>
<dbReference type="NCBIfam" id="TIGR03109">
    <property type="entry name" value="exosort_XrtA"/>
    <property type="match status" value="1"/>
</dbReference>
<evidence type="ECO:0000256" key="3">
    <source>
        <dbReference type="ARBA" id="ARBA00022670"/>
    </source>
</evidence>
<dbReference type="GO" id="GO:0008233">
    <property type="term" value="F:peptidase activity"/>
    <property type="evidence" value="ECO:0007669"/>
    <property type="project" value="UniProtKB-KW"/>
</dbReference>
<keyword evidence="7 8" id="KW-0472">Membrane</keyword>
<keyword evidence="2" id="KW-1003">Cell membrane</keyword>
<comment type="caution">
    <text evidence="10">The sequence shown here is derived from an EMBL/GenBank/DDBJ whole genome shotgun (WGS) entry which is preliminary data.</text>
</comment>
<keyword evidence="4 8" id="KW-0812">Transmembrane</keyword>
<evidence type="ECO:0000256" key="2">
    <source>
        <dbReference type="ARBA" id="ARBA00022475"/>
    </source>
</evidence>
<dbReference type="NCBIfam" id="TIGR02914">
    <property type="entry name" value="EpsI_fam"/>
    <property type="match status" value="1"/>
</dbReference>
<dbReference type="InterPro" id="IPR013426">
    <property type="entry name" value="EpsH-like"/>
</dbReference>
<dbReference type="Pfam" id="PF11984">
    <property type="entry name" value="DUF3485"/>
    <property type="match status" value="1"/>
</dbReference>
<name>A0A558R9U1_9SPHN</name>
<protein>
    <submittedName>
        <fullName evidence="10">Exosortase A</fullName>
        <ecNumber evidence="10">3.4.22.-</ecNumber>
    </submittedName>
</protein>
<dbReference type="EC" id="3.4.22.-" evidence="10"/>
<evidence type="ECO:0000256" key="4">
    <source>
        <dbReference type="ARBA" id="ARBA00022692"/>
    </source>
</evidence>
<evidence type="ECO:0000256" key="6">
    <source>
        <dbReference type="ARBA" id="ARBA00022989"/>
    </source>
</evidence>
<feature type="transmembrane region" description="Helical" evidence="8">
    <location>
        <begin position="75"/>
        <end position="93"/>
    </location>
</feature>